<reference evidence="1 2" key="1">
    <citation type="submission" date="2020-08" db="EMBL/GenBank/DDBJ databases">
        <title>Cohnella phylogeny.</title>
        <authorList>
            <person name="Dunlap C."/>
        </authorList>
    </citation>
    <scope>NUCLEOTIDE SEQUENCE [LARGE SCALE GENOMIC DNA]</scope>
    <source>
        <strain evidence="1 2">DSM 28246</strain>
    </source>
</reference>
<dbReference type="Proteomes" id="UP000547209">
    <property type="component" value="Unassembled WGS sequence"/>
</dbReference>
<dbReference type="AlphaFoldDB" id="A0A7X0RUC2"/>
<gene>
    <name evidence="1" type="ORF">H7C19_18275</name>
</gene>
<comment type="caution">
    <text evidence="1">The sequence shown here is derived from an EMBL/GenBank/DDBJ whole genome shotgun (WGS) entry which is preliminary data.</text>
</comment>
<keyword evidence="2" id="KW-1185">Reference proteome</keyword>
<name>A0A7X0RUC2_9BACL</name>
<accession>A0A7X0RUC2</accession>
<evidence type="ECO:0000313" key="2">
    <source>
        <dbReference type="Proteomes" id="UP000547209"/>
    </source>
</evidence>
<evidence type="ECO:0000313" key="1">
    <source>
        <dbReference type="EMBL" id="MBB6672631.1"/>
    </source>
</evidence>
<dbReference type="EMBL" id="JACJVP010000029">
    <property type="protein sequence ID" value="MBB6672631.1"/>
    <property type="molecule type" value="Genomic_DNA"/>
</dbReference>
<sequence length="572" mass="61417">MAISSPTSGDAYSLGVRNALIGKGVSAGDIGYDPSKGVTVKGQTFINPDKVYQGSAYTSSNNFNKAWDAYQSTLNNPAPSSTANTGYTASVQPTANPYAAYNPYSNAGAQNPYNNQIADVIKAIQVMASGNQSYDPYSSPEYAAQQAQQQRAADQSIRAAQETMGSAGFGRSTALGDAAQTAQNTANEYMQLQVVPQLIAANQARQQQQFQNTLAALDPLLNQQSRADNLVQQGFNNSIAQGQLTGNYVPQGANEIINQLLNLKTQAEAKGITADQRTGLSQQADVLRNQLASLGYNPTQFGSNVTASQASQNVGQGMRTLGGQEMDENVRQYNQNYAYQQARDAIKDKQYQQTFDENVREHDLAYALQKAQLAHQISNDAAQLAISQMNAQTSRMNVTNDNARAASTANFNQLMDVWKASGKAPAGLEKFGITQGTSFGSGSNNGMSEELSGLYSGLTSGKLSADQALSEINGRERMGFTTKEDAANMRAFVQQYLEGGSGQSTPKPQQPAKTTVGKSATELLKDWETDPTGKSAGRAKYDWVQWMTSPQGYSAGTSYEVWKDKYGPRLGG</sequence>
<organism evidence="1 2">
    <name type="scientific">Cohnella nanjingensis</name>
    <dbReference type="NCBI Taxonomy" id="1387779"/>
    <lineage>
        <taxon>Bacteria</taxon>
        <taxon>Bacillati</taxon>
        <taxon>Bacillota</taxon>
        <taxon>Bacilli</taxon>
        <taxon>Bacillales</taxon>
        <taxon>Paenibacillaceae</taxon>
        <taxon>Cohnella</taxon>
    </lineage>
</organism>
<proteinExistence type="predicted"/>
<protein>
    <submittedName>
        <fullName evidence="1">Uncharacterized protein</fullName>
    </submittedName>
</protein>
<dbReference type="RefSeq" id="WP_185144138.1">
    <property type="nucleotide sequence ID" value="NZ_JACJVP010000029.1"/>
</dbReference>